<protein>
    <submittedName>
        <fullName evidence="2">Uncharacterized protein</fullName>
    </submittedName>
</protein>
<sequence>MATAKSTKPPFVPKEENSPSTSSSPSAPASPSSPGATSTRKLTPALKRAAIAPRLRSMSVKKIGDLLNINYKIIWN</sequence>
<reference evidence="2 3" key="1">
    <citation type="submission" date="2019-05" db="EMBL/GenBank/DDBJ databases">
        <title>Sporisorium graminicola CBS 10092 draft sequencing and annotation.</title>
        <authorList>
            <person name="Solano-Gonzalez S."/>
            <person name="Caddick M.X."/>
            <person name="Darby A."/>
        </authorList>
    </citation>
    <scope>NUCLEOTIDE SEQUENCE [LARGE SCALE GENOMIC DNA]</scope>
    <source>
        <strain evidence="2 3">CBS 10092</strain>
    </source>
</reference>
<dbReference type="EMBL" id="SRRM01000002">
    <property type="protein sequence ID" value="TKY90120.1"/>
    <property type="molecule type" value="Genomic_DNA"/>
</dbReference>
<accession>A0A4U7KZX6</accession>
<evidence type="ECO:0000313" key="3">
    <source>
        <dbReference type="Proteomes" id="UP000306050"/>
    </source>
</evidence>
<feature type="compositionally biased region" description="Low complexity" evidence="1">
    <location>
        <begin position="18"/>
        <end position="39"/>
    </location>
</feature>
<comment type="caution">
    <text evidence="2">The sequence shown here is derived from an EMBL/GenBank/DDBJ whole genome shotgun (WGS) entry which is preliminary data.</text>
</comment>
<dbReference type="KEGG" id="sgra:EX895_000118"/>
<proteinExistence type="predicted"/>
<gene>
    <name evidence="2" type="ORF">EX895_000118</name>
</gene>
<dbReference type="GeneID" id="40723013"/>
<keyword evidence="3" id="KW-1185">Reference proteome</keyword>
<dbReference type="AlphaFoldDB" id="A0A4U7KZX6"/>
<evidence type="ECO:0000313" key="2">
    <source>
        <dbReference type="EMBL" id="TKY90120.1"/>
    </source>
</evidence>
<name>A0A4U7KZX6_9BASI</name>
<feature type="region of interest" description="Disordered" evidence="1">
    <location>
        <begin position="1"/>
        <end position="44"/>
    </location>
</feature>
<dbReference type="RefSeq" id="XP_029742105.1">
    <property type="nucleotide sequence ID" value="XM_029880719.1"/>
</dbReference>
<evidence type="ECO:0000256" key="1">
    <source>
        <dbReference type="SAM" id="MobiDB-lite"/>
    </source>
</evidence>
<dbReference type="OrthoDB" id="2556332at2759"/>
<dbReference type="Proteomes" id="UP000306050">
    <property type="component" value="Chromosome SGRAM_1"/>
</dbReference>
<organism evidence="2 3">
    <name type="scientific">Sporisorium graminicola</name>
    <dbReference type="NCBI Taxonomy" id="280036"/>
    <lineage>
        <taxon>Eukaryota</taxon>
        <taxon>Fungi</taxon>
        <taxon>Dikarya</taxon>
        <taxon>Basidiomycota</taxon>
        <taxon>Ustilaginomycotina</taxon>
        <taxon>Ustilaginomycetes</taxon>
        <taxon>Ustilaginales</taxon>
        <taxon>Ustilaginaceae</taxon>
        <taxon>Sporisorium</taxon>
    </lineage>
</organism>